<evidence type="ECO:0000313" key="4">
    <source>
        <dbReference type="Proteomes" id="UP001304769"/>
    </source>
</evidence>
<evidence type="ECO:0000256" key="1">
    <source>
        <dbReference type="SAM" id="Phobius"/>
    </source>
</evidence>
<feature type="transmembrane region" description="Helical" evidence="1">
    <location>
        <begin position="16"/>
        <end position="43"/>
    </location>
</feature>
<keyword evidence="1" id="KW-1133">Transmembrane helix</keyword>
<accession>A0ABU5T4W0</accession>
<keyword evidence="4" id="KW-1185">Reference proteome</keyword>
<organism evidence="3 4">
    <name type="scientific">Sinomonas terricola</name>
    <dbReference type="NCBI Taxonomy" id="3110330"/>
    <lineage>
        <taxon>Bacteria</taxon>
        <taxon>Bacillati</taxon>
        <taxon>Actinomycetota</taxon>
        <taxon>Actinomycetes</taxon>
        <taxon>Micrococcales</taxon>
        <taxon>Micrococcaceae</taxon>
        <taxon>Sinomonas</taxon>
    </lineage>
</organism>
<dbReference type="PANTHER" id="PTHR34351:SF1">
    <property type="entry name" value="SLR1927 PROTEIN"/>
    <property type="match status" value="1"/>
</dbReference>
<dbReference type="InterPro" id="IPR002881">
    <property type="entry name" value="DUF58"/>
</dbReference>
<reference evidence="3 4" key="1">
    <citation type="submission" date="2023-12" db="EMBL/GenBank/DDBJ databases">
        <title>Sinomonas terricola sp. nov, isolated from litchi orchard soil in Guangdong, PR China.</title>
        <authorList>
            <person name="Jiaxin W."/>
            <person name="Yang Z."/>
            <person name="Honghui Z."/>
        </authorList>
    </citation>
    <scope>NUCLEOTIDE SEQUENCE [LARGE SCALE GENOMIC DNA]</scope>
    <source>
        <strain evidence="3 4">JGH33</strain>
    </source>
</reference>
<sequence>MLRRAAAGAWQRVGPVLAIVSPFGWCLAGAAGLLAVVGTAYGWQEAKAAALLASILFASAIAFVLGRASYEVTLDLARTRVAVGDTAVGGLEVANAAPRPAAPALLELPVGAGSAVFELPRLRPREAHEELFSIPTARRAVIVVGPASSVRTDPLGILRRRVVWTDPQDLYVHPRTVALGSPAAGFIRDLEGMPTAEISNSDVSFHALRDYAAGDDRRHIHWKTTARTGILMVRQFEETRRAHLAIALSANLDEYEAEEDFELAVSCAGSIGRQALLEQRELSALTQRGPLRTETARHFLDDLTRLEGASLRSTTADAARSAADSVPNASVVFLVTGGRVAPAQLRVAAAAIPWGIRALAVRCEAGAAPGRASIGDLDVLTVGSLDGLGAVLRKAKA</sequence>
<proteinExistence type="predicted"/>
<dbReference type="PANTHER" id="PTHR34351">
    <property type="entry name" value="SLR1927 PROTEIN-RELATED"/>
    <property type="match status" value="1"/>
</dbReference>
<evidence type="ECO:0000259" key="2">
    <source>
        <dbReference type="Pfam" id="PF01882"/>
    </source>
</evidence>
<feature type="transmembrane region" description="Helical" evidence="1">
    <location>
        <begin position="49"/>
        <end position="70"/>
    </location>
</feature>
<evidence type="ECO:0000313" key="3">
    <source>
        <dbReference type="EMBL" id="MEA5454699.1"/>
    </source>
</evidence>
<keyword evidence="1" id="KW-0812">Transmembrane</keyword>
<keyword evidence="1" id="KW-0472">Membrane</keyword>
<dbReference type="EMBL" id="JAYGGQ010000004">
    <property type="protein sequence ID" value="MEA5454699.1"/>
    <property type="molecule type" value="Genomic_DNA"/>
</dbReference>
<dbReference type="Proteomes" id="UP001304769">
    <property type="component" value="Unassembled WGS sequence"/>
</dbReference>
<feature type="domain" description="DUF58" evidence="2">
    <location>
        <begin position="208"/>
        <end position="248"/>
    </location>
</feature>
<dbReference type="Pfam" id="PF01882">
    <property type="entry name" value="DUF58"/>
    <property type="match status" value="1"/>
</dbReference>
<protein>
    <submittedName>
        <fullName evidence="3">DUF58 domain-containing protein</fullName>
    </submittedName>
</protein>
<name>A0ABU5T4W0_9MICC</name>
<gene>
    <name evidence="3" type="ORF">SPF06_08200</name>
</gene>
<comment type="caution">
    <text evidence="3">The sequence shown here is derived from an EMBL/GenBank/DDBJ whole genome shotgun (WGS) entry which is preliminary data.</text>
</comment>